<feature type="transmembrane region" description="Helical" evidence="5">
    <location>
        <begin position="98"/>
        <end position="116"/>
    </location>
</feature>
<sequence length="480" mass="54739">MDTLKKYSLLVMILSISISILVSSSFFGFIVTLIIILLTFVNSKHGLYFLFFFFPIRPFLIEINSGLKYAGDFVILTLLFFALYSLRKKPLTHLNQYLLFIPFLLFLLIGSISAILSEVSFVAIIFELRALLITFFLVFIFSTMTLSERDKHGLMWLSILMGTFLALHGLIEKISHRTILLPEAWINWELSSVNIMRIYGLTGNPNVLGTFLLIVFFITLFAMNVYKKYTFVLLCLAGLLLGTTLLTYSRGSILAFTIAGLLFIVLSKDWNVFRNALLSILIGSLLIYYPVNTLVTPKLTNVNNSEQTEKKPLKTGNELTKDDNGGFLQRFTQVFSEDIINKSSEWGRLFLVFKGLEIFTDHPVIGTGFATYGDSATLAYGSPIYDQYDLPQESGMYTDNQYIQLLVQTGIIGSLFFVVFILLLFQQFRRRKSEKIAHVMFALLLCSTILALFYNILEEKIFTLYFYSAVGLFMKENKEP</sequence>
<evidence type="ECO:0000259" key="6">
    <source>
        <dbReference type="Pfam" id="PF04932"/>
    </source>
</evidence>
<dbReference type="GO" id="GO:0016874">
    <property type="term" value="F:ligase activity"/>
    <property type="evidence" value="ECO:0007669"/>
    <property type="project" value="UniProtKB-KW"/>
</dbReference>
<comment type="subcellular location">
    <subcellularLocation>
        <location evidence="1">Membrane</location>
        <topology evidence="1">Multi-pass membrane protein</topology>
    </subcellularLocation>
</comment>
<feature type="transmembrane region" description="Helical" evidence="5">
    <location>
        <begin position="272"/>
        <end position="291"/>
    </location>
</feature>
<feature type="transmembrane region" description="Helical" evidence="5">
    <location>
        <begin position="198"/>
        <end position="222"/>
    </location>
</feature>
<gene>
    <name evidence="7" type="ORF">WAK64_11020</name>
</gene>
<feature type="transmembrane region" description="Helical" evidence="5">
    <location>
        <begin position="402"/>
        <end position="425"/>
    </location>
</feature>
<keyword evidence="7" id="KW-0436">Ligase</keyword>
<keyword evidence="4 5" id="KW-0472">Membrane</keyword>
<keyword evidence="2 5" id="KW-0812">Transmembrane</keyword>
<dbReference type="InterPro" id="IPR051533">
    <property type="entry name" value="WaaL-like"/>
</dbReference>
<proteinExistence type="predicted"/>
<feature type="transmembrane region" description="Helical" evidence="5">
    <location>
        <begin position="153"/>
        <end position="171"/>
    </location>
</feature>
<accession>A0ABU8HEH8</accession>
<evidence type="ECO:0000256" key="3">
    <source>
        <dbReference type="ARBA" id="ARBA00022989"/>
    </source>
</evidence>
<dbReference type="InterPro" id="IPR007016">
    <property type="entry name" value="O-antigen_ligase-rel_domated"/>
</dbReference>
<feature type="transmembrane region" description="Helical" evidence="5">
    <location>
        <begin position="229"/>
        <end position="246"/>
    </location>
</feature>
<dbReference type="Proteomes" id="UP001312865">
    <property type="component" value="Unassembled WGS sequence"/>
</dbReference>
<evidence type="ECO:0000256" key="2">
    <source>
        <dbReference type="ARBA" id="ARBA00022692"/>
    </source>
</evidence>
<evidence type="ECO:0000313" key="7">
    <source>
        <dbReference type="EMBL" id="MEI5907586.1"/>
    </source>
</evidence>
<keyword evidence="3 5" id="KW-1133">Transmembrane helix</keyword>
<feature type="transmembrane region" description="Helical" evidence="5">
    <location>
        <begin position="252"/>
        <end position="267"/>
    </location>
</feature>
<dbReference type="EMBL" id="JBBAXC010000008">
    <property type="protein sequence ID" value="MEI5907586.1"/>
    <property type="molecule type" value="Genomic_DNA"/>
</dbReference>
<name>A0ABU8HEH8_9BACI</name>
<evidence type="ECO:0000256" key="4">
    <source>
        <dbReference type="ARBA" id="ARBA00023136"/>
    </source>
</evidence>
<evidence type="ECO:0000313" key="8">
    <source>
        <dbReference type="Proteomes" id="UP001312865"/>
    </source>
</evidence>
<dbReference type="PANTHER" id="PTHR37422">
    <property type="entry name" value="TEICHURONIC ACID BIOSYNTHESIS PROTEIN TUAE"/>
    <property type="match status" value="1"/>
</dbReference>
<feature type="transmembrane region" description="Helical" evidence="5">
    <location>
        <begin position="437"/>
        <end position="457"/>
    </location>
</feature>
<organism evidence="7 8">
    <name type="scientific">Bacillus spongiae</name>
    <dbReference type="NCBI Taxonomy" id="2683610"/>
    <lineage>
        <taxon>Bacteria</taxon>
        <taxon>Bacillati</taxon>
        <taxon>Bacillota</taxon>
        <taxon>Bacilli</taxon>
        <taxon>Bacillales</taxon>
        <taxon>Bacillaceae</taxon>
        <taxon>Bacillus</taxon>
    </lineage>
</organism>
<feature type="transmembrane region" description="Helical" evidence="5">
    <location>
        <begin position="69"/>
        <end position="86"/>
    </location>
</feature>
<feature type="transmembrane region" description="Helical" evidence="5">
    <location>
        <begin position="122"/>
        <end position="141"/>
    </location>
</feature>
<evidence type="ECO:0000256" key="1">
    <source>
        <dbReference type="ARBA" id="ARBA00004141"/>
    </source>
</evidence>
<evidence type="ECO:0000256" key="5">
    <source>
        <dbReference type="SAM" id="Phobius"/>
    </source>
</evidence>
<reference evidence="7 8" key="1">
    <citation type="journal article" date="2018" name="J. Microbiol.">
        <title>Bacillus spongiae sp. nov., isolated from sponge of Jeju Island.</title>
        <authorList>
            <person name="Lee G.E."/>
            <person name="Im W.T."/>
            <person name="Park J.S."/>
        </authorList>
    </citation>
    <scope>NUCLEOTIDE SEQUENCE [LARGE SCALE GENOMIC DNA]</scope>
    <source>
        <strain evidence="7 8">135PIL107-10</strain>
    </source>
</reference>
<comment type="caution">
    <text evidence="7">The sequence shown here is derived from an EMBL/GenBank/DDBJ whole genome shotgun (WGS) entry which is preliminary data.</text>
</comment>
<dbReference type="Pfam" id="PF04932">
    <property type="entry name" value="Wzy_C"/>
    <property type="match status" value="1"/>
</dbReference>
<dbReference type="RefSeq" id="WP_336587025.1">
    <property type="nucleotide sequence ID" value="NZ_JBBAXC010000008.1"/>
</dbReference>
<feature type="transmembrane region" description="Helical" evidence="5">
    <location>
        <begin position="12"/>
        <end position="40"/>
    </location>
</feature>
<feature type="domain" description="O-antigen ligase-related" evidence="6">
    <location>
        <begin position="237"/>
        <end position="418"/>
    </location>
</feature>
<dbReference type="PANTHER" id="PTHR37422:SF13">
    <property type="entry name" value="LIPOPOLYSACCHARIDE BIOSYNTHESIS PROTEIN PA4999-RELATED"/>
    <property type="match status" value="1"/>
</dbReference>
<keyword evidence="8" id="KW-1185">Reference proteome</keyword>
<protein>
    <submittedName>
        <fullName evidence="7">O-antigen ligase family protein</fullName>
    </submittedName>
</protein>